<evidence type="ECO:0000259" key="4">
    <source>
        <dbReference type="PROSITE" id="PS50158"/>
    </source>
</evidence>
<name>A0A6L2JPL5_TANCI</name>
<feature type="region of interest" description="Disordered" evidence="3">
    <location>
        <begin position="48"/>
        <end position="67"/>
    </location>
</feature>
<keyword evidence="1" id="KW-0479">Metal-binding</keyword>
<feature type="domain" description="CCHC-type" evidence="4">
    <location>
        <begin position="222"/>
        <end position="237"/>
    </location>
</feature>
<keyword evidence="1" id="KW-0862">Zinc</keyword>
<evidence type="ECO:0000256" key="2">
    <source>
        <dbReference type="SAM" id="Coils"/>
    </source>
</evidence>
<dbReference type="InterPro" id="IPR001878">
    <property type="entry name" value="Znf_CCHC"/>
</dbReference>
<sequence length="582" mass="67144">MPDLRLVPRCLKGKFTYHGQDNSDDMLTERETRRFINNLIDNGPYMFKEIRPNENKDPRPETKDDLTGDDLKQYEANIEAMNLILISIPNHICNLVDGCQTAREMWLRVERRMWGIVLNQSKKVGKTHDSLALIAHSSSSYRSLPSYYITHPSFVANYDDEYQGETFQNDLEDSLTSTMMLLARTITQCYSTLTDNQLRSSSNIRNQAVMQVDRVNIQSRYCYNCIKKGHYAHNCPNPRVQDSKYFMEQMLLAKKDEAGVIISNEQNDFLLVDIVQMEELEELSANICMMARIKPAHIDSDEGLSYDSAFISEVQTPSTSYMNLLFTNNDHEQAHLEQPKIINSTIGDDQINGDIIFDNLNVKVNNGSVDHDNHAHDSYELEQLARNAYKEAEKQHIIATKVKQQNVVLTKQLEQYKERLRVLEINTTNKMKFQTKFIEANIKVLELQNTQSVLKRKMNADEDKYLDDILNLEPKLKTNENLVIKMSQFAQALFMLGPKPLSFYDPKLKHGLGYKNPYTLKKVTAHNPKLYDASCFNSSKVHVNVCDTEEILKEASKSQIKMENKLKDPIAIKKKQNFRPTD</sequence>
<dbReference type="PROSITE" id="PS50158">
    <property type="entry name" value="ZF_CCHC"/>
    <property type="match status" value="1"/>
</dbReference>
<dbReference type="GO" id="GO:0008270">
    <property type="term" value="F:zinc ion binding"/>
    <property type="evidence" value="ECO:0007669"/>
    <property type="project" value="UniProtKB-KW"/>
</dbReference>
<keyword evidence="1" id="KW-0863">Zinc-finger</keyword>
<evidence type="ECO:0000256" key="3">
    <source>
        <dbReference type="SAM" id="MobiDB-lite"/>
    </source>
</evidence>
<dbReference type="SUPFAM" id="SSF57756">
    <property type="entry name" value="Retrovirus zinc finger-like domains"/>
    <property type="match status" value="1"/>
</dbReference>
<dbReference type="EMBL" id="BKCJ010001066">
    <property type="protein sequence ID" value="GEU38562.1"/>
    <property type="molecule type" value="Genomic_DNA"/>
</dbReference>
<comment type="caution">
    <text evidence="5">The sequence shown here is derived from an EMBL/GenBank/DDBJ whole genome shotgun (WGS) entry which is preliminary data.</text>
</comment>
<dbReference type="InterPro" id="IPR036875">
    <property type="entry name" value="Znf_CCHC_sf"/>
</dbReference>
<keyword evidence="2" id="KW-0175">Coiled coil</keyword>
<proteinExistence type="predicted"/>
<evidence type="ECO:0000256" key="1">
    <source>
        <dbReference type="PROSITE-ProRule" id="PRU00047"/>
    </source>
</evidence>
<dbReference type="Gene3D" id="4.10.60.10">
    <property type="entry name" value="Zinc finger, CCHC-type"/>
    <property type="match status" value="1"/>
</dbReference>
<gene>
    <name evidence="5" type="ORF">Tci_010540</name>
</gene>
<accession>A0A6L2JPL5</accession>
<evidence type="ECO:0000313" key="5">
    <source>
        <dbReference type="EMBL" id="GEU38562.1"/>
    </source>
</evidence>
<feature type="coiled-coil region" evidence="2">
    <location>
        <begin position="399"/>
        <end position="426"/>
    </location>
</feature>
<reference evidence="5" key="1">
    <citation type="journal article" date="2019" name="Sci. Rep.">
        <title>Draft genome of Tanacetum cinerariifolium, the natural source of mosquito coil.</title>
        <authorList>
            <person name="Yamashiro T."/>
            <person name="Shiraishi A."/>
            <person name="Satake H."/>
            <person name="Nakayama K."/>
        </authorList>
    </citation>
    <scope>NUCLEOTIDE SEQUENCE</scope>
</reference>
<dbReference type="GO" id="GO:0003676">
    <property type="term" value="F:nucleic acid binding"/>
    <property type="evidence" value="ECO:0007669"/>
    <property type="project" value="InterPro"/>
</dbReference>
<protein>
    <recommendedName>
        <fullName evidence="4">CCHC-type domain-containing protein</fullName>
    </recommendedName>
</protein>
<dbReference type="AlphaFoldDB" id="A0A6L2JPL5"/>
<organism evidence="5">
    <name type="scientific">Tanacetum cinerariifolium</name>
    <name type="common">Dalmatian daisy</name>
    <name type="synonym">Chrysanthemum cinerariifolium</name>
    <dbReference type="NCBI Taxonomy" id="118510"/>
    <lineage>
        <taxon>Eukaryota</taxon>
        <taxon>Viridiplantae</taxon>
        <taxon>Streptophyta</taxon>
        <taxon>Embryophyta</taxon>
        <taxon>Tracheophyta</taxon>
        <taxon>Spermatophyta</taxon>
        <taxon>Magnoliopsida</taxon>
        <taxon>eudicotyledons</taxon>
        <taxon>Gunneridae</taxon>
        <taxon>Pentapetalae</taxon>
        <taxon>asterids</taxon>
        <taxon>campanulids</taxon>
        <taxon>Asterales</taxon>
        <taxon>Asteraceae</taxon>
        <taxon>Asteroideae</taxon>
        <taxon>Anthemideae</taxon>
        <taxon>Anthemidinae</taxon>
        <taxon>Tanacetum</taxon>
    </lineage>
</organism>